<keyword evidence="8" id="KW-0998">Cell outer membrane</keyword>
<accession>A0A264VUS3</accession>
<sequence>MYKYKLTPITTAIITALFIPITALGEKEEHLGTITVQDSAKTIKERDQQGYDDQYDAKGSKIYLGKDLVERYKGTSTADVLNSAVGVYSGDARNSGALDPNIRGIQGQERVPVTVDGTEQSLTVYRGYNGANNRNYVDPNLISSIEIEKSGSLAGDIKTSVGGGIAIRTIGIDDVVAPDEKFGVSLKLETSSNSTRERIPHYGYGEDYRDHPEIYKNKNSVLSDPVVNITPKSRGNAQFFNFKDNGGRIAVGTRQEKFDLMAAYAYRRQGNYFAGKNGAHRYKESVQLNEQQTVQQQLGPDPYLPFAANVFRPGKEVTNTSNELESYLVKTNLYLTENQTLHLGFRRSESTYGEIMPSRLGFAELEGKQVLPQWPLAHFTVNAYNAEYKWKPEDNQWIDLNANVWMTHSVGDTNTSGGYPREPKERDWGFEYGYGDGRDPNIDGTLINTAATNSENDRIGFNLRNTMALTPDLDLTIRGSMLKEKLDSNDVPPSQTASPFIALPRKGHRQETSIAFNFNYRPTSWLELDAGAKYIDGWTEDDYLKEQMRNRTKGFQNPDERLAKQINYNRILTQEEYNKAVANGYQPFNGAYQNKQILLKTIGLDDTNYTVFITKRKNSQHPEENGVLDVNFRTEWKSDNDGRYTTKTNPFHNGTFDSQARAVDPVTGKEVYVYGSSYSHPSDDIKRELTEEEKWKFSGKQKSHGWAPAFGANIWLSDNDRVYARYIETVRLPSIFESSIGFAGESEARKERMAFKPERAKTFEFGYSRNLQGLLGAERHADVKIGYYHTVIENAFDRDGRLNFVQVKEHKTAGIEALARYDNGGIFMDIGVDYRLKNEVCDDSAPANLDPTNRYNLSQCTTAGFPGGFLRTQLQPKYAINSNLGMRFMDEDLEVGTRLRYTSSVQNKDERKLMQQFPGSYSMANNSPMHWTPTFTADAYASYQIDKNINVEFLVTNLTDRYYIDPLTRSMMPAPGRTLRLGLNAQF</sequence>
<dbReference type="GeneID" id="92273904"/>
<dbReference type="InterPro" id="IPR037066">
    <property type="entry name" value="Plug_dom_sf"/>
</dbReference>
<evidence type="ECO:0000256" key="6">
    <source>
        <dbReference type="ARBA" id="ARBA00023077"/>
    </source>
</evidence>
<dbReference type="InterPro" id="IPR010917">
    <property type="entry name" value="TonB_rcpt_CS"/>
</dbReference>
<comment type="caution">
    <text evidence="11">The sequence shown here is derived from an EMBL/GenBank/DDBJ whole genome shotgun (WGS) entry which is preliminary data.</text>
</comment>
<dbReference type="InterPro" id="IPR036942">
    <property type="entry name" value="Beta-barrel_TonB_sf"/>
</dbReference>
<reference evidence="11 12" key="1">
    <citation type="submission" date="2017-07" db="EMBL/GenBank/DDBJ databases">
        <title>blaIMP-27 on transferable plasmids in Proteus mirabilis and Providencia rettgeri.</title>
        <authorList>
            <person name="Potter R."/>
        </authorList>
    </citation>
    <scope>NUCLEOTIDE SEQUENCE [LARGE SCALE GENOMIC DNA]</scope>
    <source>
        <strain evidence="11 12">PR1</strain>
    </source>
</reference>
<dbReference type="PROSITE" id="PS01156">
    <property type="entry name" value="TONB_DEPENDENT_REC_2"/>
    <property type="match status" value="1"/>
</dbReference>
<dbReference type="AlphaFoldDB" id="A0A264VUS3"/>
<evidence type="ECO:0000313" key="10">
    <source>
        <dbReference type="EMBL" id="CAB5692481.1"/>
    </source>
</evidence>
<dbReference type="Pfam" id="PF07715">
    <property type="entry name" value="Plug"/>
    <property type="match status" value="1"/>
</dbReference>
<feature type="domain" description="TonB-dependent receptor plug" evidence="9">
    <location>
        <begin position="56"/>
        <end position="152"/>
    </location>
</feature>
<evidence type="ECO:0000256" key="2">
    <source>
        <dbReference type="ARBA" id="ARBA00022448"/>
    </source>
</evidence>
<dbReference type="SUPFAM" id="SSF56935">
    <property type="entry name" value="Porins"/>
    <property type="match status" value="1"/>
</dbReference>
<comment type="subcellular location">
    <subcellularLocation>
        <location evidence="1">Cell outer membrane</location>
        <topology evidence="1">Multi-pass membrane protein</topology>
    </subcellularLocation>
</comment>
<evidence type="ECO:0000256" key="1">
    <source>
        <dbReference type="ARBA" id="ARBA00004571"/>
    </source>
</evidence>
<keyword evidence="2" id="KW-0813">Transport</keyword>
<dbReference type="PANTHER" id="PTHR30442:SF0">
    <property type="entry name" value="FE(3+) DICITRATE TRANSPORT PROTEIN FECA"/>
    <property type="match status" value="1"/>
</dbReference>
<keyword evidence="4" id="KW-0812">Transmembrane</keyword>
<evidence type="ECO:0000256" key="7">
    <source>
        <dbReference type="ARBA" id="ARBA00023136"/>
    </source>
</evidence>
<evidence type="ECO:0000313" key="12">
    <source>
        <dbReference type="Proteomes" id="UP000216001"/>
    </source>
</evidence>
<gene>
    <name evidence="11" type="ORF">CHI95_07840</name>
    <name evidence="10" type="ORF">GHA_02016</name>
</gene>
<keyword evidence="3" id="KW-1134">Transmembrane beta strand</keyword>
<dbReference type="Proteomes" id="UP000216001">
    <property type="component" value="Unassembled WGS sequence"/>
</dbReference>
<keyword evidence="6" id="KW-0798">TonB box</keyword>
<dbReference type="GO" id="GO:0009279">
    <property type="term" value="C:cell outer membrane"/>
    <property type="evidence" value="ECO:0007669"/>
    <property type="project" value="UniProtKB-SubCell"/>
</dbReference>
<dbReference type="EMBL" id="NOWC01000007">
    <property type="protein sequence ID" value="OZS75052.1"/>
    <property type="molecule type" value="Genomic_DNA"/>
</dbReference>
<dbReference type="PANTHER" id="PTHR30442">
    <property type="entry name" value="IRON III DICITRATE TRANSPORT PROTEIN FECA"/>
    <property type="match status" value="1"/>
</dbReference>
<dbReference type="GO" id="GO:0033214">
    <property type="term" value="P:siderophore-iron import into cell"/>
    <property type="evidence" value="ECO:0007669"/>
    <property type="project" value="TreeGrafter"/>
</dbReference>
<organism evidence="11 12">
    <name type="scientific">Providencia rettgeri</name>
    <dbReference type="NCBI Taxonomy" id="587"/>
    <lineage>
        <taxon>Bacteria</taxon>
        <taxon>Pseudomonadati</taxon>
        <taxon>Pseudomonadota</taxon>
        <taxon>Gammaproteobacteria</taxon>
        <taxon>Enterobacterales</taxon>
        <taxon>Morganellaceae</taxon>
        <taxon>Providencia</taxon>
    </lineage>
</organism>
<dbReference type="InterPro" id="IPR012910">
    <property type="entry name" value="Plug_dom"/>
</dbReference>
<keyword evidence="5" id="KW-0732">Signal</keyword>
<dbReference type="Gene3D" id="2.170.130.10">
    <property type="entry name" value="TonB-dependent receptor, plug domain"/>
    <property type="match status" value="1"/>
</dbReference>
<evidence type="ECO:0000256" key="4">
    <source>
        <dbReference type="ARBA" id="ARBA00022692"/>
    </source>
</evidence>
<name>A0A264VUS3_PRORE</name>
<protein>
    <submittedName>
        <fullName evidence="10 11">Receptor</fullName>
    </submittedName>
</protein>
<dbReference type="RefSeq" id="WP_094961303.1">
    <property type="nucleotide sequence ID" value="NZ_ABDWLN020000042.1"/>
</dbReference>
<keyword evidence="7" id="KW-0472">Membrane</keyword>
<dbReference type="Gene3D" id="2.40.170.20">
    <property type="entry name" value="TonB-dependent receptor, beta-barrel domain"/>
    <property type="match status" value="1"/>
</dbReference>
<evidence type="ECO:0000256" key="8">
    <source>
        <dbReference type="ARBA" id="ARBA00023237"/>
    </source>
</evidence>
<evidence type="ECO:0000256" key="5">
    <source>
        <dbReference type="ARBA" id="ARBA00022729"/>
    </source>
</evidence>
<dbReference type="EMBL" id="CAHPSF010000004">
    <property type="protein sequence ID" value="CAB5692481.1"/>
    <property type="molecule type" value="Genomic_DNA"/>
</dbReference>
<dbReference type="Proteomes" id="UP000834611">
    <property type="component" value="Unassembled WGS sequence"/>
</dbReference>
<evidence type="ECO:0000313" key="11">
    <source>
        <dbReference type="EMBL" id="OZS75052.1"/>
    </source>
</evidence>
<dbReference type="InterPro" id="IPR039426">
    <property type="entry name" value="TonB-dep_rcpt-like"/>
</dbReference>
<keyword evidence="11" id="KW-0675">Receptor</keyword>
<evidence type="ECO:0000256" key="3">
    <source>
        <dbReference type="ARBA" id="ARBA00022452"/>
    </source>
</evidence>
<dbReference type="STRING" id="587.RB151_031570"/>
<reference evidence="10" key="2">
    <citation type="submission" date="2020-05" db="EMBL/GenBank/DDBJ databases">
        <authorList>
            <person name="Delgado-Blas J."/>
        </authorList>
    </citation>
    <scope>NUCLEOTIDE SEQUENCE</scope>
    <source>
        <strain evidence="10">BB1453</strain>
    </source>
</reference>
<evidence type="ECO:0000259" key="9">
    <source>
        <dbReference type="Pfam" id="PF07715"/>
    </source>
</evidence>
<proteinExistence type="predicted"/>